<comment type="caution">
    <text evidence="2">The sequence shown here is derived from an EMBL/GenBank/DDBJ whole genome shotgun (WGS) entry which is preliminary data.</text>
</comment>
<dbReference type="SUPFAM" id="SSF51735">
    <property type="entry name" value="NAD(P)-binding Rossmann-fold domains"/>
    <property type="match status" value="1"/>
</dbReference>
<reference evidence="2 3" key="1">
    <citation type="submission" date="2019-07" db="EMBL/GenBank/DDBJ databases">
        <title>Whole genome shotgun sequence of Chryseobacterium lathyri NBRC 105250.</title>
        <authorList>
            <person name="Hosoyama A."/>
            <person name="Uohara A."/>
            <person name="Ohji S."/>
            <person name="Ichikawa N."/>
        </authorList>
    </citation>
    <scope>NUCLEOTIDE SEQUENCE [LARGE SCALE GENOMIC DNA]</scope>
    <source>
        <strain evidence="2 3">NBRC 105250</strain>
    </source>
</reference>
<dbReference type="Pfam" id="PF13460">
    <property type="entry name" value="NAD_binding_10"/>
    <property type="match status" value="1"/>
</dbReference>
<name>A0A511Y6M6_9FLAO</name>
<dbReference type="Gene3D" id="3.40.50.720">
    <property type="entry name" value="NAD(P)-binding Rossmann-like Domain"/>
    <property type="match status" value="1"/>
</dbReference>
<dbReference type="InterPro" id="IPR051606">
    <property type="entry name" value="Polyketide_Oxido-like"/>
</dbReference>
<dbReference type="GO" id="GO:0016646">
    <property type="term" value="F:oxidoreductase activity, acting on the CH-NH group of donors, NAD or NADP as acceptor"/>
    <property type="evidence" value="ECO:0007669"/>
    <property type="project" value="TreeGrafter"/>
</dbReference>
<accession>A0A511Y6M6</accession>
<sequence>MRHSHSLLDHISPTKEIIMKTNTIAVIGGTGKTGHYLVQELLKRKHPMKLLLRTPENFTIENPLIEIVQGDARDSEAVNRLIKDCSAVISKIGQPAGEESIFTDATNNIIQSMNSHGIKRYITITGLNVNTPFDHKNDKVKMATEWMYQNYPKTTKDKQDEYEILVKSNLDWTLVRLPLIIPTSEHFRTETNLTDCPGEKISAADLSEFLVSQIDDEAYIKQSPFLYNL</sequence>
<dbReference type="Proteomes" id="UP000321150">
    <property type="component" value="Unassembled WGS sequence"/>
</dbReference>
<evidence type="ECO:0000313" key="2">
    <source>
        <dbReference type="EMBL" id="GEN70839.1"/>
    </source>
</evidence>
<gene>
    <name evidence="2" type="ORF">CLA01_09110</name>
</gene>
<dbReference type="PANTHER" id="PTHR43355:SF2">
    <property type="entry name" value="FLAVIN REDUCTASE (NADPH)"/>
    <property type="match status" value="1"/>
</dbReference>
<proteinExistence type="predicted"/>
<dbReference type="InterPro" id="IPR016040">
    <property type="entry name" value="NAD(P)-bd_dom"/>
</dbReference>
<dbReference type="PANTHER" id="PTHR43355">
    <property type="entry name" value="FLAVIN REDUCTASE (NADPH)"/>
    <property type="match status" value="1"/>
</dbReference>
<dbReference type="AlphaFoldDB" id="A0A511Y6M6"/>
<evidence type="ECO:0000259" key="1">
    <source>
        <dbReference type="Pfam" id="PF13460"/>
    </source>
</evidence>
<feature type="domain" description="NAD(P)-binding" evidence="1">
    <location>
        <begin position="28"/>
        <end position="216"/>
    </location>
</feature>
<organism evidence="2 3">
    <name type="scientific">Chryseobacterium lathyri</name>
    <dbReference type="NCBI Taxonomy" id="395933"/>
    <lineage>
        <taxon>Bacteria</taxon>
        <taxon>Pseudomonadati</taxon>
        <taxon>Bacteroidota</taxon>
        <taxon>Flavobacteriia</taxon>
        <taxon>Flavobacteriales</taxon>
        <taxon>Weeksellaceae</taxon>
        <taxon>Chryseobacterium group</taxon>
        <taxon>Chryseobacterium</taxon>
    </lineage>
</organism>
<evidence type="ECO:0000313" key="3">
    <source>
        <dbReference type="Proteomes" id="UP000321150"/>
    </source>
</evidence>
<protein>
    <submittedName>
        <fullName evidence="2">NADH-flavin reductase</fullName>
    </submittedName>
</protein>
<dbReference type="InterPro" id="IPR036291">
    <property type="entry name" value="NAD(P)-bd_dom_sf"/>
</dbReference>
<dbReference type="EMBL" id="BJYI01000003">
    <property type="protein sequence ID" value="GEN70839.1"/>
    <property type="molecule type" value="Genomic_DNA"/>
</dbReference>